<proteinExistence type="predicted"/>
<protein>
    <submittedName>
        <fullName evidence="2">Uncharacterized protein</fullName>
    </submittedName>
</protein>
<comment type="caution">
    <text evidence="2">The sequence shown here is derived from an EMBL/GenBank/DDBJ whole genome shotgun (WGS) entry which is preliminary data.</text>
</comment>
<reference evidence="2 3" key="2">
    <citation type="submission" date="2020-07" db="EMBL/GenBank/DDBJ databases">
        <title>Genome assembly of wild tea tree DASZ reveals pedigree and selection history of tea varieties.</title>
        <authorList>
            <person name="Zhang W."/>
        </authorList>
    </citation>
    <scope>NUCLEOTIDE SEQUENCE [LARGE SCALE GENOMIC DNA]</scope>
    <source>
        <strain evidence="3">cv. G240</strain>
        <tissue evidence="2">Leaf</tissue>
    </source>
</reference>
<gene>
    <name evidence="2" type="ORF">HYC85_021712</name>
</gene>
<dbReference type="EMBL" id="JACBKZ010000010">
    <property type="protein sequence ID" value="KAF5940545.1"/>
    <property type="molecule type" value="Genomic_DNA"/>
</dbReference>
<accession>A0A7J7GJY2</accession>
<feature type="region of interest" description="Disordered" evidence="1">
    <location>
        <begin position="168"/>
        <end position="212"/>
    </location>
</feature>
<reference evidence="3" key="1">
    <citation type="journal article" date="2020" name="Nat. Commun.">
        <title>Genome assembly of wild tea tree DASZ reveals pedigree and selection history of tea varieties.</title>
        <authorList>
            <person name="Zhang W."/>
            <person name="Zhang Y."/>
            <person name="Qiu H."/>
            <person name="Guo Y."/>
            <person name="Wan H."/>
            <person name="Zhang X."/>
            <person name="Scossa F."/>
            <person name="Alseekh S."/>
            <person name="Zhang Q."/>
            <person name="Wang P."/>
            <person name="Xu L."/>
            <person name="Schmidt M.H."/>
            <person name="Jia X."/>
            <person name="Li D."/>
            <person name="Zhu A."/>
            <person name="Guo F."/>
            <person name="Chen W."/>
            <person name="Ni D."/>
            <person name="Usadel B."/>
            <person name="Fernie A.R."/>
            <person name="Wen W."/>
        </authorList>
    </citation>
    <scope>NUCLEOTIDE SEQUENCE [LARGE SCALE GENOMIC DNA]</scope>
    <source>
        <strain evidence="3">cv. G240</strain>
    </source>
</reference>
<sequence>MQTKRAGNKVKMFSFGPPMKEILAPVDLLLQLEDSVKQGLGSRRATRNINVNWDNPVTTTNNRVRVMVISTTICTASHRDDPPWLGHLIIDPAIILAESGGHLIGESASDDHTIGLPRARPEDNAEAIQVVASSSGVHHFHGAASEAEGHGPDGAAACPVHQIVHLRDHKLRRLRHPRRRRRRRRRRRGVGRGMRRLSRQRRQGSVDRRSPL</sequence>
<keyword evidence="3" id="KW-1185">Reference proteome</keyword>
<evidence type="ECO:0000313" key="3">
    <source>
        <dbReference type="Proteomes" id="UP000593564"/>
    </source>
</evidence>
<evidence type="ECO:0000256" key="1">
    <source>
        <dbReference type="SAM" id="MobiDB-lite"/>
    </source>
</evidence>
<evidence type="ECO:0000313" key="2">
    <source>
        <dbReference type="EMBL" id="KAF5940545.1"/>
    </source>
</evidence>
<feature type="compositionally biased region" description="Basic residues" evidence="1">
    <location>
        <begin position="168"/>
        <end position="202"/>
    </location>
</feature>
<organism evidence="2 3">
    <name type="scientific">Camellia sinensis</name>
    <name type="common">Tea plant</name>
    <name type="synonym">Thea sinensis</name>
    <dbReference type="NCBI Taxonomy" id="4442"/>
    <lineage>
        <taxon>Eukaryota</taxon>
        <taxon>Viridiplantae</taxon>
        <taxon>Streptophyta</taxon>
        <taxon>Embryophyta</taxon>
        <taxon>Tracheophyta</taxon>
        <taxon>Spermatophyta</taxon>
        <taxon>Magnoliopsida</taxon>
        <taxon>eudicotyledons</taxon>
        <taxon>Gunneridae</taxon>
        <taxon>Pentapetalae</taxon>
        <taxon>asterids</taxon>
        <taxon>Ericales</taxon>
        <taxon>Theaceae</taxon>
        <taxon>Camellia</taxon>
    </lineage>
</organism>
<dbReference type="Proteomes" id="UP000593564">
    <property type="component" value="Unassembled WGS sequence"/>
</dbReference>
<name>A0A7J7GJY2_CAMSI</name>
<dbReference type="AlphaFoldDB" id="A0A7J7GJY2"/>